<name>A0ACD0WQT6_CLALS</name>
<sequence>MRSGGTLSSLPPAASTQHFDASRFFWWLFPSQKSAPHRQVCSTSRLLRFPPSPFPMPFPSCPRRSCAGSLFVWRSWSSMISRKHTSTQLSSSEDTCATCPCRHSCRQTQMELGKFPIRPFSAFSVAVAEISNINLPAPAVDVAAVHRSDPKAPNQRSKSQFFFVAGKRIKFGEIAHFDSFGPNKRPVVGLGVENPKCAYGAIILPHRFIKLDSGPYTFALVQFGNAPDKLHHTSSLALDVDHAAPSAHSDVSGLLLVFFLRSFLAVVIGRVETAQSSSFLPLQDRVGPFVVLLL</sequence>
<dbReference type="Proteomes" id="UP000326582">
    <property type="component" value="Chromosome 6"/>
</dbReference>
<protein>
    <submittedName>
        <fullName evidence="1">Uncharacterized protein</fullName>
    </submittedName>
</protein>
<proteinExistence type="predicted"/>
<organism evidence="1 2">
    <name type="scientific">Clavispora lusitaniae</name>
    <name type="common">Candida lusitaniae</name>
    <dbReference type="NCBI Taxonomy" id="36911"/>
    <lineage>
        <taxon>Eukaryota</taxon>
        <taxon>Fungi</taxon>
        <taxon>Dikarya</taxon>
        <taxon>Ascomycota</taxon>
        <taxon>Saccharomycotina</taxon>
        <taxon>Pichiomycetes</taxon>
        <taxon>Metschnikowiaceae</taxon>
        <taxon>Clavispora</taxon>
    </lineage>
</organism>
<evidence type="ECO:0000313" key="2">
    <source>
        <dbReference type="Proteomes" id="UP000326582"/>
    </source>
</evidence>
<reference evidence="2" key="1">
    <citation type="journal article" date="2019" name="MBio">
        <title>Comparative genomics for the elucidation of multidrug resistance (MDR) in Candida lusitaniae.</title>
        <authorList>
            <person name="Kannan A."/>
            <person name="Asner S.A."/>
            <person name="Trachsel E."/>
            <person name="Kelly S."/>
            <person name="Parker J."/>
            <person name="Sanglard D."/>
        </authorList>
    </citation>
    <scope>NUCLEOTIDE SEQUENCE [LARGE SCALE GENOMIC DNA]</scope>
    <source>
        <strain evidence="2">P1</strain>
    </source>
</reference>
<dbReference type="EMBL" id="CP038489">
    <property type="protein sequence ID" value="QFZ29884.1"/>
    <property type="molecule type" value="Genomic_DNA"/>
</dbReference>
<gene>
    <name evidence="1" type="ORF">EJF14_60398</name>
</gene>
<keyword evidence="2" id="KW-1185">Reference proteome</keyword>
<evidence type="ECO:0000313" key="1">
    <source>
        <dbReference type="EMBL" id="QFZ29884.1"/>
    </source>
</evidence>
<accession>A0ACD0WQT6</accession>